<sequence length="224" mass="25779">MVANRGDFLVFGEPYCQIYLKYREANYSKIAAVSEFEVLTKGILAASKTKNVFVKEMAHHVIDYIDGDLIENSVNTFLIRHPQFSVPSLYKILDNYTDEEAGFEKQLQLFEWVRAKSGRVPIVIDGEILRQSPATVVKGYFDALGLDPMLEALNWNEGSRQDWVSREAWHRQAINSTKFLPNSTAIDLDMYPARVRETVERFAPIYEHMRSFSIHEVRKRAGTP</sequence>
<dbReference type="PANTHER" id="PTHR48312:SF1">
    <property type="entry name" value="SULFOTRANSFERASE"/>
    <property type="match status" value="1"/>
</dbReference>
<dbReference type="InterPro" id="IPR027417">
    <property type="entry name" value="P-loop_NTPase"/>
</dbReference>
<dbReference type="AlphaFoldDB" id="A0A2P7B4I3"/>
<proteinExistence type="predicted"/>
<keyword evidence="2" id="KW-1185">Reference proteome</keyword>
<evidence type="ECO:0000313" key="2">
    <source>
        <dbReference type="Proteomes" id="UP000241764"/>
    </source>
</evidence>
<evidence type="ECO:0000313" key="1">
    <source>
        <dbReference type="EMBL" id="PSH61385.1"/>
    </source>
</evidence>
<name>A0A2P7B4I3_9HYPH</name>
<reference evidence="2" key="1">
    <citation type="submission" date="2017-11" db="EMBL/GenBank/DDBJ databases">
        <authorList>
            <person name="Kuznetsova I."/>
            <person name="Sazanova A."/>
            <person name="Chirak E."/>
            <person name="Safronova V."/>
            <person name="Willems A."/>
        </authorList>
    </citation>
    <scope>NUCLEOTIDE SEQUENCE [LARGE SCALE GENOMIC DNA]</scope>
    <source>
        <strain evidence="2">CCBAU 03422</strain>
    </source>
</reference>
<accession>A0A2P7B4I3</accession>
<evidence type="ECO:0008006" key="3">
    <source>
        <dbReference type="Google" id="ProtNLM"/>
    </source>
</evidence>
<dbReference type="Proteomes" id="UP000241764">
    <property type="component" value="Unassembled WGS sequence"/>
</dbReference>
<comment type="caution">
    <text evidence="1">The sequence shown here is derived from an EMBL/GenBank/DDBJ whole genome shotgun (WGS) entry which is preliminary data.</text>
</comment>
<protein>
    <recommendedName>
        <fullName evidence="3">Sulfotransferase family protein</fullName>
    </recommendedName>
</protein>
<gene>
    <name evidence="1" type="ORF">CU103_23795</name>
</gene>
<organism evidence="1 2">
    <name type="scientific">Phyllobacterium sophorae</name>
    <dbReference type="NCBI Taxonomy" id="1520277"/>
    <lineage>
        <taxon>Bacteria</taxon>
        <taxon>Pseudomonadati</taxon>
        <taxon>Pseudomonadota</taxon>
        <taxon>Alphaproteobacteria</taxon>
        <taxon>Hyphomicrobiales</taxon>
        <taxon>Phyllobacteriaceae</taxon>
        <taxon>Phyllobacterium</taxon>
    </lineage>
</organism>
<dbReference type="EMBL" id="PGGM01000013">
    <property type="protein sequence ID" value="PSH61385.1"/>
    <property type="molecule type" value="Genomic_DNA"/>
</dbReference>
<dbReference type="SUPFAM" id="SSF52540">
    <property type="entry name" value="P-loop containing nucleoside triphosphate hydrolases"/>
    <property type="match status" value="1"/>
</dbReference>
<dbReference type="Pfam" id="PF19798">
    <property type="entry name" value="Sulfotransfer_5"/>
    <property type="match status" value="1"/>
</dbReference>
<dbReference type="PANTHER" id="PTHR48312">
    <property type="match status" value="1"/>
</dbReference>